<comment type="similarity">
    <text evidence="1">Belongs to the protein-tyrosine phosphatase family. Non-receptor class dual specificity subfamily.</text>
</comment>
<dbReference type="Pfam" id="PF00782">
    <property type="entry name" value="DSPc"/>
    <property type="match status" value="1"/>
</dbReference>
<dbReference type="PIRSF" id="PIRSF000941">
    <property type="entry name" value="DUSP12"/>
    <property type="match status" value="1"/>
</dbReference>
<feature type="domain" description="Tyrosine specific protein phosphatases" evidence="7">
    <location>
        <begin position="72"/>
        <end position="131"/>
    </location>
</feature>
<dbReference type="InterPro" id="IPR016278">
    <property type="entry name" value="DUSP12"/>
</dbReference>
<evidence type="ECO:0000256" key="3">
    <source>
        <dbReference type="ARBA" id="ARBA00022801"/>
    </source>
</evidence>
<organism evidence="8 9">
    <name type="scientific">Candida viswanathii</name>
    <dbReference type="NCBI Taxonomy" id="5486"/>
    <lineage>
        <taxon>Eukaryota</taxon>
        <taxon>Fungi</taxon>
        <taxon>Dikarya</taxon>
        <taxon>Ascomycota</taxon>
        <taxon>Saccharomycotina</taxon>
        <taxon>Pichiomycetes</taxon>
        <taxon>Debaryomycetaceae</taxon>
        <taxon>Candida/Lodderomyces clade</taxon>
        <taxon>Candida</taxon>
    </lineage>
</organism>
<evidence type="ECO:0000313" key="8">
    <source>
        <dbReference type="EMBL" id="RCK62432.1"/>
    </source>
</evidence>
<dbReference type="Proteomes" id="UP000253472">
    <property type="component" value="Unassembled WGS sequence"/>
</dbReference>
<dbReference type="EMBL" id="QLNQ01000025">
    <property type="protein sequence ID" value="RCK62432.1"/>
    <property type="molecule type" value="Genomic_DNA"/>
</dbReference>
<dbReference type="STRING" id="5486.A0A367YBM4"/>
<dbReference type="GO" id="GO:0008138">
    <property type="term" value="F:protein tyrosine/serine/threonine phosphatase activity"/>
    <property type="evidence" value="ECO:0007669"/>
    <property type="project" value="InterPro"/>
</dbReference>
<dbReference type="PANTHER" id="PTHR45848:SF4">
    <property type="entry name" value="DUAL SPECIFICITY PROTEIN PHOSPHATASE 12"/>
    <property type="match status" value="1"/>
</dbReference>
<dbReference type="SMART" id="SM00195">
    <property type="entry name" value="DSPc"/>
    <property type="match status" value="1"/>
</dbReference>
<proteinExistence type="inferred from homology"/>
<dbReference type="PROSITE" id="PS50054">
    <property type="entry name" value="TYR_PHOSPHATASE_DUAL"/>
    <property type="match status" value="1"/>
</dbReference>
<dbReference type="AlphaFoldDB" id="A0A367YBM4"/>
<name>A0A367YBM4_9ASCO</name>
<evidence type="ECO:0000256" key="2">
    <source>
        <dbReference type="ARBA" id="ARBA00013064"/>
    </source>
</evidence>
<gene>
    <name evidence="8" type="primary">YVH1_1</name>
    <name evidence="8" type="ORF">Cantr_09116</name>
</gene>
<dbReference type="PROSITE" id="PS50056">
    <property type="entry name" value="TYR_PHOSPHATASE_2"/>
    <property type="match status" value="1"/>
</dbReference>
<dbReference type="EC" id="3.1.3.48" evidence="2"/>
<evidence type="ECO:0000256" key="5">
    <source>
        <dbReference type="PIRSR" id="PIRSR000941-50"/>
    </source>
</evidence>
<dbReference type="GO" id="GO:0004725">
    <property type="term" value="F:protein tyrosine phosphatase activity"/>
    <property type="evidence" value="ECO:0007669"/>
    <property type="project" value="UniProtKB-EC"/>
</dbReference>
<evidence type="ECO:0000256" key="4">
    <source>
        <dbReference type="ARBA" id="ARBA00022912"/>
    </source>
</evidence>
<reference evidence="8 9" key="1">
    <citation type="submission" date="2018-06" db="EMBL/GenBank/DDBJ databases">
        <title>Whole genome sequencing of Candida tropicalis (genome annotated by CSBL at Korea University).</title>
        <authorList>
            <person name="Ahn J."/>
        </authorList>
    </citation>
    <scope>NUCLEOTIDE SEQUENCE [LARGE SCALE GENOMIC DNA]</scope>
    <source>
        <strain evidence="8 9">ATCC 20962</strain>
    </source>
</reference>
<feature type="domain" description="Tyrosine-protein phosphatase" evidence="6">
    <location>
        <begin position="2"/>
        <end position="152"/>
    </location>
</feature>
<dbReference type="InterPro" id="IPR020422">
    <property type="entry name" value="TYR_PHOSPHATASE_DUAL_dom"/>
</dbReference>
<dbReference type="InterPro" id="IPR029021">
    <property type="entry name" value="Prot-tyrosine_phosphatase-like"/>
</dbReference>
<dbReference type="CDD" id="cd14518">
    <property type="entry name" value="DSP_fungal_YVH1"/>
    <property type="match status" value="1"/>
</dbReference>
<protein>
    <recommendedName>
        <fullName evidence="2">protein-tyrosine-phosphatase</fullName>
        <ecNumber evidence="2">3.1.3.48</ecNumber>
    </recommendedName>
</protein>
<dbReference type="GO" id="GO:0005634">
    <property type="term" value="C:nucleus"/>
    <property type="evidence" value="ECO:0007669"/>
    <property type="project" value="TreeGrafter"/>
</dbReference>
<accession>A0A367YBM4</accession>
<feature type="active site" description="Phosphocysteine intermediate" evidence="5">
    <location>
        <position position="96"/>
    </location>
</feature>
<evidence type="ECO:0000259" key="7">
    <source>
        <dbReference type="PROSITE" id="PS50056"/>
    </source>
</evidence>
<evidence type="ECO:0000259" key="6">
    <source>
        <dbReference type="PROSITE" id="PS50054"/>
    </source>
</evidence>
<keyword evidence="4" id="KW-0904">Protein phosphatase</keyword>
<dbReference type="InterPro" id="IPR000340">
    <property type="entry name" value="Dual-sp_phosphatase_cat-dom"/>
</dbReference>
<keyword evidence="9" id="KW-1185">Reference proteome</keyword>
<dbReference type="SUPFAM" id="SSF52799">
    <property type="entry name" value="(Phosphotyrosine protein) phosphatases II"/>
    <property type="match status" value="1"/>
</dbReference>
<dbReference type="Gene3D" id="3.90.190.10">
    <property type="entry name" value="Protein tyrosine phosphatase superfamily"/>
    <property type="match status" value="1"/>
</dbReference>
<evidence type="ECO:0000256" key="1">
    <source>
        <dbReference type="ARBA" id="ARBA00008601"/>
    </source>
</evidence>
<sequence>MLIHRILGGLHLSSIEPINNEVDLKTEHGITHVLSVVPGPMNESYLEDYNWKQIEVTDEETTNLIPYFQEPYDFIDSALFKDAADKKHQGNVLVHCSQGVSRSVAFVVAYLMQKYSLSLEQALHAVKRKSPDAEPNPGFMEQLKLYKEMGFKVDESNPEYQALLKRITMTKDPSGEELREMMLAKTETETPGKQAVDSSYELRCKRCRQVLANNTHIEQHEVPDSNSRQSQFVKTAPNSRRIISVEKASNVCSHYFMAEPVRWMKEELDKSEIEGRFQCPKCSSKVGGYSWRGSRCSCGKWMTPAIHLQEAKVDYIKKN</sequence>
<evidence type="ECO:0000313" key="9">
    <source>
        <dbReference type="Proteomes" id="UP000253472"/>
    </source>
</evidence>
<dbReference type="OrthoDB" id="2017893at2759"/>
<dbReference type="InterPro" id="IPR000387">
    <property type="entry name" value="Tyr_Pase_dom"/>
</dbReference>
<keyword evidence="3" id="KW-0378">Hydrolase</keyword>
<comment type="caution">
    <text evidence="8">The sequence shown here is derived from an EMBL/GenBank/DDBJ whole genome shotgun (WGS) entry which is preliminary data.</text>
</comment>
<dbReference type="PANTHER" id="PTHR45848">
    <property type="entry name" value="DUAL SPECIFICITY PROTEIN PHOSPHATASE 12 FAMILY MEMBER"/>
    <property type="match status" value="1"/>
</dbReference>